<dbReference type="GO" id="GO:0035999">
    <property type="term" value="P:tetrahydrofolate interconversion"/>
    <property type="evidence" value="ECO:0007669"/>
    <property type="project" value="TreeGrafter"/>
</dbReference>
<evidence type="ECO:0000313" key="4">
    <source>
        <dbReference type="EMBL" id="AIF08070.1"/>
    </source>
</evidence>
<keyword evidence="4" id="KW-0436">Ligase</keyword>
<evidence type="ECO:0000256" key="1">
    <source>
        <dbReference type="ARBA" id="ARBA00010638"/>
    </source>
</evidence>
<dbReference type="PANTHER" id="PTHR23407">
    <property type="entry name" value="ATPASE INHIBITOR/5-FORMYLTETRAHYDROFOLATE CYCLO-LIGASE"/>
    <property type="match status" value="1"/>
</dbReference>
<dbReference type="PIRSF" id="PIRSF006806">
    <property type="entry name" value="FTHF_cligase"/>
    <property type="match status" value="1"/>
</dbReference>
<dbReference type="NCBIfam" id="TIGR02727">
    <property type="entry name" value="MTHFS_bact"/>
    <property type="match status" value="1"/>
</dbReference>
<comment type="similarity">
    <text evidence="1">Belongs to the 5-formyltetrahydrofolate cyclo-ligase family.</text>
</comment>
<protein>
    <submittedName>
        <fullName evidence="4">5-formyltetrahydrofolate cyclo-ligase</fullName>
        <ecNumber evidence="4">6.3.3.2</ecNumber>
    </submittedName>
</protein>
<dbReference type="PANTHER" id="PTHR23407:SF1">
    <property type="entry name" value="5-FORMYLTETRAHYDROFOLATE CYCLO-LIGASE"/>
    <property type="match status" value="1"/>
</dbReference>
<keyword evidence="3" id="KW-0067">ATP-binding</keyword>
<reference evidence="4" key="1">
    <citation type="journal article" date="2014" name="Genome Biol. Evol.">
        <title>Pangenome evidence for extensive interdomain horizontal transfer affecting lineage core and shell genes in uncultured planktonic thaumarchaeota and euryarchaeota.</title>
        <authorList>
            <person name="Deschamps P."/>
            <person name="Zivanovic Y."/>
            <person name="Moreira D."/>
            <person name="Rodriguez-Valera F."/>
            <person name="Lopez-Garcia P."/>
        </authorList>
    </citation>
    <scope>NUCLEOTIDE SEQUENCE</scope>
</reference>
<evidence type="ECO:0000256" key="2">
    <source>
        <dbReference type="ARBA" id="ARBA00022741"/>
    </source>
</evidence>
<keyword evidence="2" id="KW-0547">Nucleotide-binding</keyword>
<dbReference type="InterPro" id="IPR002698">
    <property type="entry name" value="FTHF_cligase"/>
</dbReference>
<dbReference type="SUPFAM" id="SSF100950">
    <property type="entry name" value="NagB/RpiA/CoA transferase-like"/>
    <property type="match status" value="1"/>
</dbReference>
<evidence type="ECO:0000256" key="3">
    <source>
        <dbReference type="ARBA" id="ARBA00022840"/>
    </source>
</evidence>
<dbReference type="InterPro" id="IPR024185">
    <property type="entry name" value="FTHF_cligase-like_sf"/>
</dbReference>
<name>A0A075GYQ9_9ARCH</name>
<proteinExistence type="inferred from homology"/>
<dbReference type="EMBL" id="KF900819">
    <property type="protein sequence ID" value="AIF08070.1"/>
    <property type="molecule type" value="Genomic_DNA"/>
</dbReference>
<accession>A0A075GYQ9</accession>
<sequence length="186" mass="21128">MTDSRELIRSQIKHTRTSQSVDDINLKSQSIQNKLFSNEIFMRSDCIAFYYSLNTEVNTHNMIDKTLNIGKTVCLPRINIESKNIIFHIINSTDTMKTNDLGILEPTDGEICTNIDVIIVPGLAFDQSGNRLGFGSGYYDKFLDSQSVGYKIALAFDFQVVDKIDIIEHDVPMDLIITENRTIKVR</sequence>
<dbReference type="GO" id="GO:0009396">
    <property type="term" value="P:folic acid-containing compound biosynthetic process"/>
    <property type="evidence" value="ECO:0007669"/>
    <property type="project" value="TreeGrafter"/>
</dbReference>
<dbReference type="GO" id="GO:0005524">
    <property type="term" value="F:ATP binding"/>
    <property type="evidence" value="ECO:0007669"/>
    <property type="project" value="UniProtKB-KW"/>
</dbReference>
<dbReference type="AlphaFoldDB" id="A0A075GYQ9"/>
<dbReference type="Pfam" id="PF01812">
    <property type="entry name" value="5-FTHF_cyc-lig"/>
    <property type="match status" value="1"/>
</dbReference>
<dbReference type="EC" id="6.3.3.2" evidence="4"/>
<dbReference type="InterPro" id="IPR037171">
    <property type="entry name" value="NagB/RpiA_transferase-like"/>
</dbReference>
<dbReference type="Gene3D" id="3.40.50.10420">
    <property type="entry name" value="NagB/RpiA/CoA transferase-like"/>
    <property type="match status" value="1"/>
</dbReference>
<dbReference type="GO" id="GO:0030272">
    <property type="term" value="F:5-formyltetrahydrofolate cyclo-ligase activity"/>
    <property type="evidence" value="ECO:0007669"/>
    <property type="project" value="UniProtKB-EC"/>
</dbReference>
<organism evidence="4">
    <name type="scientific">uncultured marine thaumarchaeote KM3_26_F01</name>
    <dbReference type="NCBI Taxonomy" id="1456108"/>
    <lineage>
        <taxon>Archaea</taxon>
        <taxon>Nitrososphaerota</taxon>
        <taxon>environmental samples</taxon>
    </lineage>
</organism>